<dbReference type="Gene3D" id="3.10.10.10">
    <property type="entry name" value="HIV Type 1 Reverse Transcriptase, subunit A, domain 1"/>
    <property type="match status" value="1"/>
</dbReference>
<reference evidence="1" key="2">
    <citation type="submission" date="2022-01" db="EMBL/GenBank/DDBJ databases">
        <authorList>
            <person name="Yamashiro T."/>
            <person name="Shiraishi A."/>
            <person name="Satake H."/>
            <person name="Nakayama K."/>
        </authorList>
    </citation>
    <scope>NUCLEOTIDE SEQUENCE</scope>
</reference>
<evidence type="ECO:0000313" key="2">
    <source>
        <dbReference type="Proteomes" id="UP001151760"/>
    </source>
</evidence>
<keyword evidence="1" id="KW-0808">Transferase</keyword>
<evidence type="ECO:0000313" key="1">
    <source>
        <dbReference type="EMBL" id="GJT73866.1"/>
    </source>
</evidence>
<dbReference type="InterPro" id="IPR043502">
    <property type="entry name" value="DNA/RNA_pol_sf"/>
</dbReference>
<dbReference type="PANTHER" id="PTHR24559">
    <property type="entry name" value="TRANSPOSON TY3-I GAG-POL POLYPROTEIN"/>
    <property type="match status" value="1"/>
</dbReference>
<proteinExistence type="predicted"/>
<keyword evidence="2" id="KW-1185">Reference proteome</keyword>
<comment type="caution">
    <text evidence="1">The sequence shown here is derived from an EMBL/GenBank/DDBJ whole genome shotgun (WGS) entry which is preliminary data.</text>
</comment>
<keyword evidence="1" id="KW-0548">Nucleotidyltransferase</keyword>
<dbReference type="Gene3D" id="2.40.70.10">
    <property type="entry name" value="Acid Proteases"/>
    <property type="match status" value="1"/>
</dbReference>
<dbReference type="InterPro" id="IPR043128">
    <property type="entry name" value="Rev_trsase/Diguanyl_cyclase"/>
</dbReference>
<dbReference type="EMBL" id="BQNB010018390">
    <property type="protein sequence ID" value="GJT73866.1"/>
    <property type="molecule type" value="Genomic_DNA"/>
</dbReference>
<protein>
    <submittedName>
        <fullName evidence="1">Reverse transcriptase domain-containing protein</fullName>
    </submittedName>
</protein>
<name>A0ABQ5GEH5_9ASTR</name>
<organism evidence="1 2">
    <name type="scientific">Tanacetum coccineum</name>
    <dbReference type="NCBI Taxonomy" id="301880"/>
    <lineage>
        <taxon>Eukaryota</taxon>
        <taxon>Viridiplantae</taxon>
        <taxon>Streptophyta</taxon>
        <taxon>Embryophyta</taxon>
        <taxon>Tracheophyta</taxon>
        <taxon>Spermatophyta</taxon>
        <taxon>Magnoliopsida</taxon>
        <taxon>eudicotyledons</taxon>
        <taxon>Gunneridae</taxon>
        <taxon>Pentapetalae</taxon>
        <taxon>asterids</taxon>
        <taxon>campanulids</taxon>
        <taxon>Asterales</taxon>
        <taxon>Asteraceae</taxon>
        <taxon>Asteroideae</taxon>
        <taxon>Anthemideae</taxon>
        <taxon>Anthemidinae</taxon>
        <taxon>Tanacetum</taxon>
    </lineage>
</organism>
<dbReference type="GO" id="GO:0003964">
    <property type="term" value="F:RNA-directed DNA polymerase activity"/>
    <property type="evidence" value="ECO:0007669"/>
    <property type="project" value="UniProtKB-KW"/>
</dbReference>
<accession>A0ABQ5GEH5</accession>
<keyword evidence="1" id="KW-0695">RNA-directed DNA polymerase</keyword>
<dbReference type="Proteomes" id="UP001151760">
    <property type="component" value="Unassembled WGS sequence"/>
</dbReference>
<dbReference type="InterPro" id="IPR021109">
    <property type="entry name" value="Peptidase_aspartic_dom_sf"/>
</dbReference>
<reference evidence="1" key="1">
    <citation type="journal article" date="2022" name="Int. J. Mol. Sci.">
        <title>Draft Genome of Tanacetum Coccineum: Genomic Comparison of Closely Related Tanacetum-Family Plants.</title>
        <authorList>
            <person name="Yamashiro T."/>
            <person name="Shiraishi A."/>
            <person name="Nakayama K."/>
            <person name="Satake H."/>
        </authorList>
    </citation>
    <scope>NUCLEOTIDE SEQUENCE</scope>
</reference>
<dbReference type="Gene3D" id="3.30.70.270">
    <property type="match status" value="2"/>
</dbReference>
<dbReference type="InterPro" id="IPR053134">
    <property type="entry name" value="RNA-dir_DNA_polymerase"/>
</dbReference>
<dbReference type="PANTHER" id="PTHR24559:SF427">
    <property type="entry name" value="RNA-DIRECTED DNA POLYMERASE"/>
    <property type="match status" value="1"/>
</dbReference>
<sequence>MVLLGCTLNFLNHPFHVDLMPVEMGTYDVIIGMDWLTKYQAIIDCAKKIVRIPFGSEILIFHGDGSRDKRGTRLNIISCTKAQKYVLQGCHAFHLPGPSGISHRYSNCAAPVARDTYRLAQSEMKELADPLQELQTKDLSRLVRLLGELRPFRQEGKIDVTVVHSFRELNKLTGEEPLSTTRELMTYFDQLHGSSVYSKIEPKVWLSQIDRFEKKDISKDAFRTRFGHYEFSSHAVCKQEHEEHLKIILELLKKEELYAKFSKCEFWLPKVQFLEAMRNRKVGTSYGWNICLNGRSCLLVMAILRTVIMHEVHISNKCLTGPKVKADIRDQSGLCTTRISSMEVGTISRMVFVTKFLEFGIGWVKHLQLGRVFSTINSHQASINAAPFEALYGRKLSFACLWGLSYADLKRKRWSLVGDNSDAQGCGDVAYKLELLRICRGTNRDQDSEVKRLKRRRIPLVRFRWDPNRGGLRHELPRHVLGADQLLVILCYRYQESGIGYWILSMTINGAGERGFIILVLERPTFFNTRSCRYPINRGSHSSYTDIIHSSTVGEEQMASNLRRIPPGVQEQVIRSVLRIVGINHCNMDILPPIQFGLESDSENPNKRMCNAERFEAIKYSLGPNEEYIAIRRCEYDTWERNEDTMSQIYQEIFQKRDNGWKDLVEKKSTMLVENLRSGNFEVLES</sequence>
<dbReference type="Pfam" id="PF08284">
    <property type="entry name" value="RVP_2"/>
    <property type="match status" value="1"/>
</dbReference>
<gene>
    <name evidence="1" type="ORF">Tco_1033152</name>
</gene>
<dbReference type="SUPFAM" id="SSF56672">
    <property type="entry name" value="DNA/RNA polymerases"/>
    <property type="match status" value="1"/>
</dbReference>